<dbReference type="AlphaFoldDB" id="A0A9X4NU75"/>
<name>A0A9X4NU75_9BURK</name>
<keyword evidence="4" id="KW-1185">Reference proteome</keyword>
<reference evidence="3" key="1">
    <citation type="submission" date="2013-01" db="EMBL/GenBank/DDBJ databases">
        <title>Genome draft of Hydrogenophaga taeniospiralis 2K1.</title>
        <authorList>
            <person name="Gomila M."/>
            <person name="Lalucat J."/>
        </authorList>
    </citation>
    <scope>NUCLEOTIDE SEQUENCE</scope>
    <source>
        <strain evidence="3">CCUG 15921</strain>
    </source>
</reference>
<comment type="caution">
    <text evidence="3">The sequence shown here is derived from an EMBL/GenBank/DDBJ whole genome shotgun (WGS) entry which is preliminary data.</text>
</comment>
<accession>A0A9X4NU75</accession>
<dbReference type="RefSeq" id="WP_068174116.1">
    <property type="nucleotide sequence ID" value="NZ_AOGK01000011.1"/>
</dbReference>
<feature type="chain" id="PRO_5040920458" description="DUF4124 domain-containing protein" evidence="2">
    <location>
        <begin position="29"/>
        <end position="204"/>
    </location>
</feature>
<dbReference type="EMBL" id="AOGK01000011">
    <property type="protein sequence ID" value="MDG5976209.1"/>
    <property type="molecule type" value="Genomic_DNA"/>
</dbReference>
<dbReference type="OrthoDB" id="8812392at2"/>
<gene>
    <name evidence="3" type="ORF">H010_13166</name>
</gene>
<sequence>MAFGNQIHRSLRTSIVLLLAACSASAWAETTYACKTEGGTAYRSRQPCPRLPTPGMVYYGPARQAPKPYERPAQRIERAGEEQAYMSARCVTMQDGIRTAPNRGLSYETVREMRQNFERECSNERRKAMRQLHQDQRSKEKQAEEQQKLAEQRQFESQEAETRFRNQCAEMRMSIHRRKQRPNPTEGDLRDLALFEERYTTRCL</sequence>
<protein>
    <recommendedName>
        <fullName evidence="5">DUF4124 domain-containing protein</fullName>
    </recommendedName>
</protein>
<proteinExistence type="predicted"/>
<evidence type="ECO:0000313" key="3">
    <source>
        <dbReference type="EMBL" id="MDG5976209.1"/>
    </source>
</evidence>
<feature type="compositionally biased region" description="Basic and acidic residues" evidence="1">
    <location>
        <begin position="123"/>
        <end position="164"/>
    </location>
</feature>
<evidence type="ECO:0000256" key="1">
    <source>
        <dbReference type="SAM" id="MobiDB-lite"/>
    </source>
</evidence>
<feature type="region of interest" description="Disordered" evidence="1">
    <location>
        <begin position="123"/>
        <end position="165"/>
    </location>
</feature>
<evidence type="ECO:0000313" key="4">
    <source>
        <dbReference type="Proteomes" id="UP001152876"/>
    </source>
</evidence>
<organism evidence="3 4">
    <name type="scientific">Hydrogenophaga taeniospiralis CCUG 15921</name>
    <dbReference type="NCBI Taxonomy" id="1281780"/>
    <lineage>
        <taxon>Bacteria</taxon>
        <taxon>Pseudomonadati</taxon>
        <taxon>Pseudomonadota</taxon>
        <taxon>Betaproteobacteria</taxon>
        <taxon>Burkholderiales</taxon>
        <taxon>Comamonadaceae</taxon>
        <taxon>Hydrogenophaga</taxon>
    </lineage>
</organism>
<evidence type="ECO:0000256" key="2">
    <source>
        <dbReference type="SAM" id="SignalP"/>
    </source>
</evidence>
<keyword evidence="2" id="KW-0732">Signal</keyword>
<dbReference type="Proteomes" id="UP001152876">
    <property type="component" value="Unassembled WGS sequence"/>
</dbReference>
<evidence type="ECO:0008006" key="5">
    <source>
        <dbReference type="Google" id="ProtNLM"/>
    </source>
</evidence>
<feature type="signal peptide" evidence="2">
    <location>
        <begin position="1"/>
        <end position="28"/>
    </location>
</feature>